<dbReference type="OrthoDB" id="68611at2759"/>
<evidence type="ECO:0000256" key="2">
    <source>
        <dbReference type="ARBA" id="ARBA00022692"/>
    </source>
</evidence>
<dbReference type="Proteomes" id="UP000094569">
    <property type="component" value="Unassembled WGS sequence"/>
</dbReference>
<gene>
    <name evidence="8" type="ORF">SI65_08737</name>
</gene>
<evidence type="ECO:0000256" key="1">
    <source>
        <dbReference type="ARBA" id="ARBA00004141"/>
    </source>
</evidence>
<feature type="transmembrane region" description="Helical" evidence="6">
    <location>
        <begin position="796"/>
        <end position="819"/>
    </location>
</feature>
<dbReference type="AlphaFoldDB" id="A0A1E3B672"/>
<reference evidence="8 9" key="1">
    <citation type="journal article" date="2016" name="BMC Genomics">
        <title>Comparative genomic and transcriptomic analyses of the Fuzhuan brick tea-fermentation fungus Aspergillus cristatus.</title>
        <authorList>
            <person name="Ge Y."/>
            <person name="Wang Y."/>
            <person name="Liu Y."/>
            <person name="Tan Y."/>
            <person name="Ren X."/>
            <person name="Zhang X."/>
            <person name="Hyde K.D."/>
            <person name="Liu Y."/>
            <person name="Liu Z."/>
        </authorList>
    </citation>
    <scope>NUCLEOTIDE SEQUENCE [LARGE SCALE GENOMIC DNA]</scope>
    <source>
        <strain evidence="8 9">GZAAS20.1005</strain>
    </source>
</reference>
<evidence type="ECO:0000256" key="6">
    <source>
        <dbReference type="SAM" id="Phobius"/>
    </source>
</evidence>
<feature type="transmembrane region" description="Helical" evidence="6">
    <location>
        <begin position="706"/>
        <end position="725"/>
    </location>
</feature>
<feature type="region of interest" description="Disordered" evidence="5">
    <location>
        <begin position="602"/>
        <end position="632"/>
    </location>
</feature>
<name>A0A1E3B672_ASPCR</name>
<dbReference type="PRINTS" id="PR02047">
    <property type="entry name" value="BREFELDNASP4"/>
</dbReference>
<feature type="transmembrane region" description="Helical" evidence="6">
    <location>
        <begin position="731"/>
        <end position="748"/>
    </location>
</feature>
<accession>A0A1E3B672</accession>
<dbReference type="PANTHER" id="PTHR47804">
    <property type="entry name" value="60S RIBOSOMAL PROTEIN L19"/>
    <property type="match status" value="1"/>
</dbReference>
<organism evidence="8 9">
    <name type="scientific">Aspergillus cristatus</name>
    <name type="common">Chinese Fuzhuan brick tea-fermentation fungus</name>
    <name type="synonym">Eurotium cristatum</name>
    <dbReference type="NCBI Taxonomy" id="573508"/>
    <lineage>
        <taxon>Eukaryota</taxon>
        <taxon>Fungi</taxon>
        <taxon>Dikarya</taxon>
        <taxon>Ascomycota</taxon>
        <taxon>Pezizomycotina</taxon>
        <taxon>Eurotiomycetes</taxon>
        <taxon>Eurotiomycetidae</taxon>
        <taxon>Eurotiales</taxon>
        <taxon>Aspergillaceae</taxon>
        <taxon>Aspergillus</taxon>
        <taxon>Aspergillus subgen. Aspergillus</taxon>
    </lineage>
</organism>
<dbReference type="Pfam" id="PF13515">
    <property type="entry name" value="FUSC_2"/>
    <property type="match status" value="1"/>
</dbReference>
<dbReference type="InterPro" id="IPR049453">
    <property type="entry name" value="Memb_transporter_dom"/>
</dbReference>
<feature type="transmembrane region" description="Helical" evidence="6">
    <location>
        <begin position="154"/>
        <end position="177"/>
    </location>
</feature>
<proteinExistence type="predicted"/>
<evidence type="ECO:0000313" key="9">
    <source>
        <dbReference type="Proteomes" id="UP000094569"/>
    </source>
</evidence>
<feature type="transmembrane region" description="Helical" evidence="6">
    <location>
        <begin position="760"/>
        <end position="776"/>
    </location>
</feature>
<keyword evidence="3 6" id="KW-1133">Transmembrane helix</keyword>
<keyword evidence="4 6" id="KW-0472">Membrane</keyword>
<comment type="caution">
    <text evidence="8">The sequence shown here is derived from an EMBL/GenBank/DDBJ whole genome shotgun (WGS) entry which is preliminary data.</text>
</comment>
<evidence type="ECO:0000313" key="8">
    <source>
        <dbReference type="EMBL" id="ODM15896.1"/>
    </source>
</evidence>
<dbReference type="InterPro" id="IPR052430">
    <property type="entry name" value="IVT-Associated"/>
</dbReference>
<evidence type="ECO:0000256" key="3">
    <source>
        <dbReference type="ARBA" id="ARBA00022989"/>
    </source>
</evidence>
<feature type="transmembrane region" description="Helical" evidence="6">
    <location>
        <begin position="250"/>
        <end position="270"/>
    </location>
</feature>
<dbReference type="EMBL" id="JXNT01000014">
    <property type="protein sequence ID" value="ODM15896.1"/>
    <property type="molecule type" value="Genomic_DNA"/>
</dbReference>
<protein>
    <recommendedName>
        <fullName evidence="7">Integral membrane bound transporter domain-containing protein</fullName>
    </recommendedName>
</protein>
<feature type="region of interest" description="Disordered" evidence="5">
    <location>
        <begin position="421"/>
        <end position="440"/>
    </location>
</feature>
<feature type="compositionally biased region" description="Low complexity" evidence="5">
    <location>
        <begin position="617"/>
        <end position="628"/>
    </location>
</feature>
<sequence length="1038" mass="115303">MPSSGDSSSGSRRFSRPKLRQATFVLPKTGQRLKGLVNLRNAYTSPDSSANSNSELDERRGLLSGDIAYNNEGIVSRTRAKLRDGWLLVYEFLSSELGIGVLKCSLAYLLGSLATFIPAIASFLGQQDGKHVVATVTVYFHPARSQGSMYKASICAFLAFLYAAFVSITSMGVSMFFQDTLHLLPIGHALVLIVFCGGGLGFIGWTKQRLGDPLVNVACSLTSLATITVLTKEGAVQSGDLSLAKVSQVLKMVILGVGATMAVSLLIFPVSARKKLRSNLTTVTESLAVMLGVLTESFLSGSGEELQSAEFVNAAARHKQAYSQLDNLVKEAKLEHYVAGTEKEYRLEKNVVRLLQDITHNMGGLRSAAVLQFQLLKQTRLGESMQLRSPEGDSSGNGQLPLPSPWILHDERPFLEPIDERPEEEVSSPGSSRKKQSSVNSLDSYRLPHADIFALFINHLGPSMRSLAFTYMEIFKEIPFGPGPDYGVCINSRFHTSLDRALELYKESRESALKSIYRQKEVMKIRTVELSADLEEVSASCGHFSFSLLSFGEELQELLTILDELHLEADERPTGRSWNWLKFWRRGGPEMDDGNEFDAEQALIGNPTGTNGVATGPSKPSTSLPPSLENSPTKERLGYRIWKSFGFFRRDDTKFAIKVGTGAALYALPSFVSYTRPLYSHWRGEWGLLSYMLVCSMTIGTSNTTGYARSFGTFLGAACAVAAWYATSGNVYGLAVLGLLMATWTSYLNIVKKQGPMSRYIMLTYNLSVLYAYSLMQKEALDDDDEGGDNPVITDIVLHRVVAVLSGCAWGVIITRVIWPVSARAKLKHNLSLLWLRMSLIWKRDPLSTMAMERRLEAYMSPREKLEIERFQSHLESLQAAARSEFELKSAFADASYGNILRRTRSMMDAFHAMNLELVKSWDVSEGEISILRYTAQERKHLSSRISHLLSVMASSMKLEYPLVDVLPSIEHARDRLLARIFRYRQDQEVSRVSTDEDYALIYAYILVTGQLSMEIVEVLGEIGKLFGLLNEDAVRLQ</sequence>
<comment type="subcellular location">
    <subcellularLocation>
        <location evidence="1">Membrane</location>
        <topology evidence="1">Multi-pass membrane protein</topology>
    </subcellularLocation>
</comment>
<evidence type="ECO:0000259" key="7">
    <source>
        <dbReference type="Pfam" id="PF13515"/>
    </source>
</evidence>
<dbReference type="InterPro" id="IPR023244">
    <property type="entry name" value="Brefeldin_A-sensitivity_4"/>
</dbReference>
<feature type="domain" description="Integral membrane bound transporter" evidence="7">
    <location>
        <begin position="678"/>
        <end position="814"/>
    </location>
</feature>
<feature type="transmembrane region" description="Helical" evidence="6">
    <location>
        <begin position="213"/>
        <end position="230"/>
    </location>
</feature>
<dbReference type="STRING" id="573508.A0A1E3B672"/>
<feature type="region of interest" description="Disordered" evidence="5">
    <location>
        <begin position="386"/>
        <end position="405"/>
    </location>
</feature>
<keyword evidence="2 6" id="KW-0812">Transmembrane</keyword>
<evidence type="ECO:0000256" key="5">
    <source>
        <dbReference type="SAM" id="MobiDB-lite"/>
    </source>
</evidence>
<dbReference type="PANTHER" id="PTHR47804:SF1">
    <property type="entry name" value="DUF2421 DOMAIN-CONTAINING PROTEIN"/>
    <property type="match status" value="1"/>
</dbReference>
<keyword evidence="9" id="KW-1185">Reference proteome</keyword>
<evidence type="ECO:0000256" key="4">
    <source>
        <dbReference type="ARBA" id="ARBA00023136"/>
    </source>
</evidence>
<feature type="transmembrane region" description="Helical" evidence="6">
    <location>
        <begin position="183"/>
        <end position="206"/>
    </location>
</feature>
<dbReference type="GO" id="GO:0016020">
    <property type="term" value="C:membrane"/>
    <property type="evidence" value="ECO:0007669"/>
    <property type="project" value="UniProtKB-SubCell"/>
</dbReference>
<dbReference type="VEuPathDB" id="FungiDB:SI65_08737"/>